<evidence type="ECO:0000256" key="3">
    <source>
        <dbReference type="ARBA" id="ARBA00022884"/>
    </source>
</evidence>
<evidence type="ECO:0000256" key="4">
    <source>
        <dbReference type="ARBA" id="ARBA00022980"/>
    </source>
</evidence>
<keyword evidence="5 7" id="KW-0687">Ribonucleoprotein</keyword>
<dbReference type="InterPro" id="IPR020594">
    <property type="entry name" value="Ribosomal_bL9_bac/chp"/>
</dbReference>
<dbReference type="Proteomes" id="UP000178710">
    <property type="component" value="Unassembled WGS sequence"/>
</dbReference>
<dbReference type="InterPro" id="IPR020069">
    <property type="entry name" value="Ribosomal_bL9_C"/>
</dbReference>
<dbReference type="Gene3D" id="3.40.5.10">
    <property type="entry name" value="Ribosomal protein L9, N-terminal domain"/>
    <property type="match status" value="1"/>
</dbReference>
<dbReference type="InterPro" id="IPR036935">
    <property type="entry name" value="Ribosomal_bL9_N_sf"/>
</dbReference>
<dbReference type="InterPro" id="IPR036791">
    <property type="entry name" value="Ribosomal_bL9_C_sf"/>
</dbReference>
<dbReference type="Pfam" id="PF03948">
    <property type="entry name" value="Ribosomal_L9_C"/>
    <property type="match status" value="1"/>
</dbReference>
<feature type="domain" description="Ribosomal protein L9" evidence="8">
    <location>
        <begin position="13"/>
        <end position="40"/>
    </location>
</feature>
<keyword evidence="3 7" id="KW-0694">RNA-binding</keyword>
<dbReference type="PANTHER" id="PTHR21368">
    <property type="entry name" value="50S RIBOSOMAL PROTEIN L9"/>
    <property type="match status" value="1"/>
</dbReference>
<gene>
    <name evidence="7" type="primary">rplI</name>
    <name evidence="9" type="ORF">A3C12_03325</name>
</gene>
<dbReference type="EMBL" id="MHQK01000041">
    <property type="protein sequence ID" value="OHA01003.1"/>
    <property type="molecule type" value="Genomic_DNA"/>
</dbReference>
<dbReference type="GO" id="GO:0019843">
    <property type="term" value="F:rRNA binding"/>
    <property type="evidence" value="ECO:0007669"/>
    <property type="project" value="UniProtKB-UniRule"/>
</dbReference>
<dbReference type="GO" id="GO:0005840">
    <property type="term" value="C:ribosome"/>
    <property type="evidence" value="ECO:0007669"/>
    <property type="project" value="UniProtKB-KW"/>
</dbReference>
<dbReference type="NCBIfam" id="TIGR00158">
    <property type="entry name" value="L9"/>
    <property type="match status" value="1"/>
</dbReference>
<dbReference type="AlphaFoldDB" id="A0A1G2KNN1"/>
<comment type="function">
    <text evidence="7">Binds to the 23S rRNA.</text>
</comment>
<evidence type="ECO:0000256" key="5">
    <source>
        <dbReference type="ARBA" id="ARBA00023274"/>
    </source>
</evidence>
<dbReference type="GO" id="GO:0003735">
    <property type="term" value="F:structural constituent of ribosome"/>
    <property type="evidence" value="ECO:0007669"/>
    <property type="project" value="InterPro"/>
</dbReference>
<evidence type="ECO:0000256" key="2">
    <source>
        <dbReference type="ARBA" id="ARBA00022730"/>
    </source>
</evidence>
<organism evidence="9 10">
    <name type="scientific">Candidatus Sungbacteria bacterium RIFCSPHIGHO2_02_FULL_49_20</name>
    <dbReference type="NCBI Taxonomy" id="1802272"/>
    <lineage>
        <taxon>Bacteria</taxon>
        <taxon>Candidatus Sungiibacteriota</taxon>
    </lineage>
</organism>
<dbReference type="Pfam" id="PF01281">
    <property type="entry name" value="Ribosomal_L9_N"/>
    <property type="match status" value="1"/>
</dbReference>
<accession>A0A1G2KNN1</accession>
<comment type="similarity">
    <text evidence="1 7">Belongs to the bacterial ribosomal protein bL9 family.</text>
</comment>
<evidence type="ECO:0000256" key="7">
    <source>
        <dbReference type="HAMAP-Rule" id="MF_00503"/>
    </source>
</evidence>
<evidence type="ECO:0000259" key="8">
    <source>
        <dbReference type="PROSITE" id="PS00651"/>
    </source>
</evidence>
<dbReference type="InterPro" id="IPR009027">
    <property type="entry name" value="Ribosomal_bL9/RNase_H1_N"/>
</dbReference>
<dbReference type="HAMAP" id="MF_00503">
    <property type="entry name" value="Ribosomal_bL9"/>
    <property type="match status" value="1"/>
</dbReference>
<dbReference type="SUPFAM" id="SSF55653">
    <property type="entry name" value="Ribosomal protein L9 C-domain"/>
    <property type="match status" value="1"/>
</dbReference>
<name>A0A1G2KNN1_9BACT</name>
<dbReference type="GO" id="GO:1990904">
    <property type="term" value="C:ribonucleoprotein complex"/>
    <property type="evidence" value="ECO:0007669"/>
    <property type="project" value="UniProtKB-KW"/>
</dbReference>
<comment type="caution">
    <text evidence="9">The sequence shown here is derived from an EMBL/GenBank/DDBJ whole genome shotgun (WGS) entry which is preliminary data.</text>
</comment>
<reference evidence="9 10" key="1">
    <citation type="journal article" date="2016" name="Nat. Commun.">
        <title>Thousands of microbial genomes shed light on interconnected biogeochemical processes in an aquifer system.</title>
        <authorList>
            <person name="Anantharaman K."/>
            <person name="Brown C.T."/>
            <person name="Hug L.A."/>
            <person name="Sharon I."/>
            <person name="Castelle C.J."/>
            <person name="Probst A.J."/>
            <person name="Thomas B.C."/>
            <person name="Singh A."/>
            <person name="Wilkins M.J."/>
            <person name="Karaoz U."/>
            <person name="Brodie E.L."/>
            <person name="Williams K.H."/>
            <person name="Hubbard S.S."/>
            <person name="Banfield J.F."/>
        </authorList>
    </citation>
    <scope>NUCLEOTIDE SEQUENCE [LARGE SCALE GENOMIC DNA]</scope>
</reference>
<dbReference type="GO" id="GO:0006412">
    <property type="term" value="P:translation"/>
    <property type="evidence" value="ECO:0007669"/>
    <property type="project" value="UniProtKB-UniRule"/>
</dbReference>
<dbReference type="InterPro" id="IPR020070">
    <property type="entry name" value="Ribosomal_bL9_N"/>
</dbReference>
<evidence type="ECO:0000313" key="10">
    <source>
        <dbReference type="Proteomes" id="UP000178710"/>
    </source>
</evidence>
<sequence length="149" mass="16488">MKVILLQDIPKVGRANEVKNVADGYGRNFLIARGLAKEATLDTLKQLEREKSENVKTLAAETMRFRELVGRLSSITPSFQLKLSEKGEAFGSIGALKIIEALESAGIQLEKEWLMLDHPLKTLGTHEVKVEFPYGVIGLVKVRIEKATG</sequence>
<dbReference type="Gene3D" id="3.10.430.100">
    <property type="entry name" value="Ribosomal protein L9, C-terminal domain"/>
    <property type="match status" value="1"/>
</dbReference>
<evidence type="ECO:0000256" key="6">
    <source>
        <dbReference type="ARBA" id="ARBA00035292"/>
    </source>
</evidence>
<evidence type="ECO:0000256" key="1">
    <source>
        <dbReference type="ARBA" id="ARBA00010605"/>
    </source>
</evidence>
<evidence type="ECO:0000313" key="9">
    <source>
        <dbReference type="EMBL" id="OHA01003.1"/>
    </source>
</evidence>
<keyword evidence="4 7" id="KW-0689">Ribosomal protein</keyword>
<dbReference type="SUPFAM" id="SSF55658">
    <property type="entry name" value="L9 N-domain-like"/>
    <property type="match status" value="1"/>
</dbReference>
<protein>
    <recommendedName>
        <fullName evidence="6 7">Large ribosomal subunit protein bL9</fullName>
    </recommendedName>
</protein>
<dbReference type="PROSITE" id="PS00651">
    <property type="entry name" value="RIBOSOMAL_L9"/>
    <property type="match status" value="1"/>
</dbReference>
<dbReference type="InterPro" id="IPR000244">
    <property type="entry name" value="Ribosomal_bL9"/>
</dbReference>
<keyword evidence="2 7" id="KW-0699">rRNA-binding</keyword>
<proteinExistence type="inferred from homology"/>